<gene>
    <name evidence="8" type="ORF">CMC5_048550</name>
</gene>
<evidence type="ECO:0000259" key="7">
    <source>
        <dbReference type="PROSITE" id="PS52004"/>
    </source>
</evidence>
<dbReference type="PANTHER" id="PTHR43775">
    <property type="entry name" value="FATTY ACID SYNTHASE"/>
    <property type="match status" value="1"/>
</dbReference>
<dbReference type="InterPro" id="IPR036291">
    <property type="entry name" value="NAD(P)-bd_dom_sf"/>
</dbReference>
<protein>
    <submittedName>
        <fullName evidence="8">Polyketide synthase</fullName>
    </submittedName>
</protein>
<dbReference type="InterPro" id="IPR018201">
    <property type="entry name" value="Ketoacyl_synth_AS"/>
</dbReference>
<feature type="domain" description="Carrier" evidence="6">
    <location>
        <begin position="1578"/>
        <end position="1653"/>
    </location>
</feature>
<evidence type="ECO:0000256" key="1">
    <source>
        <dbReference type="ARBA" id="ARBA00022450"/>
    </source>
</evidence>
<dbReference type="CDD" id="cd08955">
    <property type="entry name" value="KR_2_FAS_SDR_x"/>
    <property type="match status" value="1"/>
</dbReference>
<dbReference type="SUPFAM" id="SSF52151">
    <property type="entry name" value="FabD/lysophospholipase-like"/>
    <property type="match status" value="1"/>
</dbReference>
<keyword evidence="1" id="KW-0596">Phosphopantetheine</keyword>
<dbReference type="SUPFAM" id="SSF55048">
    <property type="entry name" value="Probable ACP-binding domain of malonyl-CoA ACP transacylase"/>
    <property type="match status" value="1"/>
</dbReference>
<evidence type="ECO:0000256" key="5">
    <source>
        <dbReference type="SAM" id="MobiDB-lite"/>
    </source>
</evidence>
<dbReference type="InterPro" id="IPR009081">
    <property type="entry name" value="PP-bd_ACP"/>
</dbReference>
<dbReference type="InterPro" id="IPR016035">
    <property type="entry name" value="Acyl_Trfase/lysoPLipase"/>
</dbReference>
<feature type="domain" description="Ketosynthase family 3 (KS3)" evidence="7">
    <location>
        <begin position="32"/>
        <end position="451"/>
    </location>
</feature>
<dbReference type="InterPro" id="IPR020806">
    <property type="entry name" value="PKS_PP-bd"/>
</dbReference>
<dbReference type="Gene3D" id="3.30.70.3290">
    <property type="match status" value="1"/>
</dbReference>
<dbReference type="PROSITE" id="PS00606">
    <property type="entry name" value="KS3_1"/>
    <property type="match status" value="1"/>
</dbReference>
<dbReference type="SUPFAM" id="SSF51735">
    <property type="entry name" value="NAD(P)-binding Rossmann-fold domains"/>
    <property type="match status" value="2"/>
</dbReference>
<dbReference type="EMBL" id="CP012159">
    <property type="protein sequence ID" value="AKT40699.1"/>
    <property type="molecule type" value="Genomic_DNA"/>
</dbReference>
<dbReference type="InterPro" id="IPR014043">
    <property type="entry name" value="Acyl_transferase_dom"/>
</dbReference>
<dbReference type="PANTHER" id="PTHR43775:SF37">
    <property type="entry name" value="SI:DKEY-61P9.11"/>
    <property type="match status" value="1"/>
</dbReference>
<evidence type="ECO:0000313" key="8">
    <source>
        <dbReference type="EMBL" id="AKT40699.1"/>
    </source>
</evidence>
<dbReference type="Proteomes" id="UP000067626">
    <property type="component" value="Chromosome"/>
</dbReference>
<dbReference type="Pfam" id="PF22621">
    <property type="entry name" value="CurL-like_PKS_C"/>
    <property type="match status" value="1"/>
</dbReference>
<dbReference type="InterPro" id="IPR014031">
    <property type="entry name" value="Ketoacyl_synth_C"/>
</dbReference>
<dbReference type="InterPro" id="IPR013968">
    <property type="entry name" value="PKS_KR"/>
</dbReference>
<reference evidence="8 9" key="1">
    <citation type="submission" date="2015-07" db="EMBL/GenBank/DDBJ databases">
        <title>Genome analysis of myxobacterium Chondromyces crocatus Cm c5 reveals a high potential for natural compound synthesis and the genetic basis for the loss of fruiting body formation.</title>
        <authorList>
            <person name="Zaburannyi N."/>
            <person name="Bunk B."/>
            <person name="Maier J."/>
            <person name="Overmann J."/>
            <person name="Mueller R."/>
        </authorList>
    </citation>
    <scope>NUCLEOTIDE SEQUENCE [LARGE SCALE GENOMIC DNA]</scope>
    <source>
        <strain evidence="8 9">Cm c5</strain>
    </source>
</reference>
<dbReference type="InterPro" id="IPR016036">
    <property type="entry name" value="Malonyl_transacylase_ACP-bd"/>
</dbReference>
<dbReference type="Pfam" id="PF02801">
    <property type="entry name" value="Ketoacyl-synt_C"/>
    <property type="match status" value="1"/>
</dbReference>
<dbReference type="GO" id="GO:0031177">
    <property type="term" value="F:phosphopantetheine binding"/>
    <property type="evidence" value="ECO:0007669"/>
    <property type="project" value="InterPro"/>
</dbReference>
<dbReference type="KEGG" id="ccro:CMC5_048550"/>
<dbReference type="Gene3D" id="3.40.50.720">
    <property type="entry name" value="NAD(P)-binding Rossmann-like Domain"/>
    <property type="match status" value="1"/>
</dbReference>
<dbReference type="STRING" id="52.CMC5_048550"/>
<dbReference type="Gene3D" id="3.40.47.10">
    <property type="match status" value="1"/>
</dbReference>
<dbReference type="InterPro" id="IPR020841">
    <property type="entry name" value="PKS_Beta-ketoAc_synthase_dom"/>
</dbReference>
<dbReference type="FunFam" id="1.10.1200.10:FF:000007">
    <property type="entry name" value="Probable polyketide synthase pks17"/>
    <property type="match status" value="1"/>
</dbReference>
<feature type="region of interest" description="Disordered" evidence="5">
    <location>
        <begin position="1660"/>
        <end position="1768"/>
    </location>
</feature>
<dbReference type="InterPro" id="IPR057326">
    <property type="entry name" value="KR_dom"/>
</dbReference>
<keyword evidence="2" id="KW-0597">Phosphoprotein</keyword>
<dbReference type="SMART" id="SM00823">
    <property type="entry name" value="PKS_PP"/>
    <property type="match status" value="1"/>
</dbReference>
<dbReference type="SMART" id="SM00827">
    <property type="entry name" value="PKS_AT"/>
    <property type="match status" value="1"/>
</dbReference>
<dbReference type="PROSITE" id="PS52004">
    <property type="entry name" value="KS3_2"/>
    <property type="match status" value="1"/>
</dbReference>
<dbReference type="PROSITE" id="PS50075">
    <property type="entry name" value="CARRIER"/>
    <property type="match status" value="1"/>
</dbReference>
<accession>A0A0K1EIL8</accession>
<dbReference type="InterPro" id="IPR016039">
    <property type="entry name" value="Thiolase-like"/>
</dbReference>
<dbReference type="SUPFAM" id="SSF53901">
    <property type="entry name" value="Thiolase-like"/>
    <property type="match status" value="1"/>
</dbReference>
<dbReference type="InterPro" id="IPR014030">
    <property type="entry name" value="Ketoacyl_synth_N"/>
</dbReference>
<dbReference type="InterPro" id="IPR001227">
    <property type="entry name" value="Ac_transferase_dom_sf"/>
</dbReference>
<dbReference type="OrthoDB" id="9778690at2"/>
<evidence type="ECO:0000256" key="3">
    <source>
        <dbReference type="ARBA" id="ARBA00022679"/>
    </source>
</evidence>
<dbReference type="PATRIC" id="fig|52.7.peg.5364"/>
<name>A0A0K1EIL8_CHOCO</name>
<dbReference type="GO" id="GO:0004312">
    <property type="term" value="F:fatty acid synthase activity"/>
    <property type="evidence" value="ECO:0007669"/>
    <property type="project" value="TreeGrafter"/>
</dbReference>
<dbReference type="Pfam" id="PF00698">
    <property type="entry name" value="Acyl_transf_1"/>
    <property type="match status" value="1"/>
</dbReference>
<dbReference type="InterPro" id="IPR049490">
    <property type="entry name" value="C883_1060-like_KR_N"/>
</dbReference>
<proteinExistence type="predicted"/>
<dbReference type="SMART" id="SM00822">
    <property type="entry name" value="PKS_KR"/>
    <property type="match status" value="1"/>
</dbReference>
<dbReference type="Gene3D" id="1.10.1200.10">
    <property type="entry name" value="ACP-like"/>
    <property type="match status" value="1"/>
</dbReference>
<dbReference type="Pfam" id="PF08659">
    <property type="entry name" value="KR"/>
    <property type="match status" value="1"/>
</dbReference>
<keyword evidence="9" id="KW-1185">Reference proteome</keyword>
<dbReference type="InterPro" id="IPR036736">
    <property type="entry name" value="ACP-like_sf"/>
</dbReference>
<dbReference type="SUPFAM" id="SSF47336">
    <property type="entry name" value="ACP-like"/>
    <property type="match status" value="1"/>
</dbReference>
<evidence type="ECO:0000259" key="6">
    <source>
        <dbReference type="PROSITE" id="PS50075"/>
    </source>
</evidence>
<dbReference type="RefSeq" id="WP_050432596.1">
    <property type="nucleotide sequence ID" value="NZ_CP012159.1"/>
</dbReference>
<dbReference type="Pfam" id="PF00109">
    <property type="entry name" value="ketoacyl-synt"/>
    <property type="match status" value="1"/>
</dbReference>
<dbReference type="InterPro" id="IPR050091">
    <property type="entry name" value="PKS_NRPS_Biosynth_Enz"/>
</dbReference>
<dbReference type="Gene3D" id="3.40.366.10">
    <property type="entry name" value="Malonyl-Coenzyme A Acyl Carrier Protein, domain 2"/>
    <property type="match status" value="1"/>
</dbReference>
<dbReference type="SMART" id="SM01294">
    <property type="entry name" value="PKS_PP_betabranch"/>
    <property type="match status" value="1"/>
</dbReference>
<dbReference type="Pfam" id="PF00550">
    <property type="entry name" value="PP-binding"/>
    <property type="match status" value="1"/>
</dbReference>
<dbReference type="FunFam" id="3.40.366.10:FF:000002">
    <property type="entry name" value="Probable polyketide synthase 2"/>
    <property type="match status" value="1"/>
</dbReference>
<comment type="function">
    <text evidence="4">Involved in production of the polyketide antibiotic thailandamide.</text>
</comment>
<evidence type="ECO:0000313" key="9">
    <source>
        <dbReference type="Proteomes" id="UP000067626"/>
    </source>
</evidence>
<dbReference type="FunFam" id="3.40.47.10:FF:000019">
    <property type="entry name" value="Polyketide synthase type I"/>
    <property type="match status" value="1"/>
</dbReference>
<dbReference type="SMART" id="SM00825">
    <property type="entry name" value="PKS_KS"/>
    <property type="match status" value="1"/>
</dbReference>
<sequence length="1794" mass="189394">MKPNAGPSPLDRALVALEKMEAKLAAAERARSEPIAIVGLACRFPGGAEDPEAYWRVLEAGTDAVREIPADRWPEGVIPSATPAARWAGLLDTIDGFDPELFGISPREAMDLDPQQRLLLEVSWEALEHAGVAPDRLGGSKTGVFVGMMTHDYQHVVTSSWDDIDAYATTGNGPCFAAGRLSYVLGLQGPCLMLDTACSSSLVAVHLACQSLRLGESDMALAGGVTLLLSPLTMHLVAQTQGLSPDGRCKAFDAQANGFVRGEGCGMVALKRLSDAQRDGDRIWAVIRGSAVNQDGRSTGLTTPNVLSQQALLREAHRNARVTPAQIAYVETHGTGTPLGDPIEFEALEKVLGAPRQDGTPCILGAVKTNLGHTEAAAGIAGLLKVVLSLHHQAIPRNLHFDTLNPRISLEGTPFVLPHETRPWPAGGSPRIAGVSSFGMSGTNAHLIVEEAPLPRAPTRAPTPAPAVAMSPAAAASSAAAASTPAPERPAHLLLLSGRTQDALRAQAARFAAHLARHPDTPLGDLIFTASTGRAHFDHRLAVIGGTSAELQRALDACARGETPPGSVQGLVEPALGRAPIAFLFTGQGAQYVGMARSLFETQPVFRDALLQCDALLRPQLDRALLSVLYPDEGHTSPLDDTAFTQPALFAVAFALAALWKSWGITPDYVLGHSVGELAAACVAGAYSLDDGLRLSVERGRLMQALPRDGAMAVLRTDLATAKAAIEPHLARVSIAAINGPTNVVVSGARHEVEAVCDALRAQGVEARALTVSHAFHSPLMEPILAPLGEFAVEVPPSPPSIGLVSNVTGALAGDDFGSPVYWQQHARQPVRFEEGIATLRAAGCRIFLEIGPHPTLVAMGSACGVEPGDLWLPSLRKGHDDWRVLLESLSRLHVSGVKVDWRAFDAPYPRKRVPLPTYPFQRQRYWSRAAKPWHEIAASAATTPRTTRATGAPGPTGVAFDIAASTRGVVDTSPGVAASATPPTFTAPTTAVLDLIQRGEVPALAAHVTRGVKFSAEEERLLPRVLDQLVAEHRKQAAIEAVQPWLYELSWQPRPRTAHAADDPPASRGSSAWLLLAARGQGSGDDADGDTAEALARELRERGERCVLVHPGPTWEPLGEHAFQLDPRAPEHFDALVDALRKDGVRTLTRVVHLLCVDAPATYALTHDALVTAQHDACSSALHLLQALAKSALLDGARTWIVTRNAVAAGATPSPLALTAAPLWGLGRVVALELPEAWGGLLDLPPAGRAGDDAAAILAEIATGNADDQIVLRDGIRYVGRLVPAQRATAPSAPLHANATYLITGGLGALGLHVARWMIAQGARHLALVSRRGPDDPAARAALASLADAGAEARLFQADVADPEAAAALMADLDATMPPLRGVVHAAGIVEDGVIQRLGWTSFARVLAPKVSGAFNLHTLTAGKPLDLFVLFSSAASMLGAPGQGSYAAANAFLDALAHHRRALGLPALSIDWGPWAEAGMAAKLELRLRERLQDRGLGVIGFEQGLVALERLLAHGTPQAAVLPIAWDTWLAQADGQPSLLRDILPRTSLTTPRNPSARAGLVRKLGAATPTERQSLLLDHVATEVATVLGRDPTQPLDPNRGFADLGMDSLMAVELKNRLQASLERPLSPTLIFNHPSVTQLADHLVELFADSAPPSTRRAGAPISTHTLPPSYTLPPASMRSLVPPSQTLPPASMRSLVPPSQTLPPASMRSLVPSSQTLPPASMRSLVPPSTRGLPPASARASGPLSTRTWALRPEPSPDDVDRVAQLSDDEVAGVISEKFVSRFRPQS</sequence>
<evidence type="ECO:0000256" key="2">
    <source>
        <dbReference type="ARBA" id="ARBA00022553"/>
    </source>
</evidence>
<dbReference type="CDD" id="cd00833">
    <property type="entry name" value="PKS"/>
    <property type="match status" value="1"/>
</dbReference>
<dbReference type="GO" id="GO:0004315">
    <property type="term" value="F:3-oxoacyl-[acyl-carrier-protein] synthase activity"/>
    <property type="evidence" value="ECO:0007669"/>
    <property type="project" value="InterPro"/>
</dbReference>
<dbReference type="GO" id="GO:0006633">
    <property type="term" value="P:fatty acid biosynthetic process"/>
    <property type="evidence" value="ECO:0007669"/>
    <property type="project" value="InterPro"/>
</dbReference>
<organism evidence="8 9">
    <name type="scientific">Chondromyces crocatus</name>
    <dbReference type="NCBI Taxonomy" id="52"/>
    <lineage>
        <taxon>Bacteria</taxon>
        <taxon>Pseudomonadati</taxon>
        <taxon>Myxococcota</taxon>
        <taxon>Polyangia</taxon>
        <taxon>Polyangiales</taxon>
        <taxon>Polyangiaceae</taxon>
        <taxon>Chondromyces</taxon>
    </lineage>
</organism>
<dbReference type="Pfam" id="PF21394">
    <property type="entry name" value="Beta-ketacyl_N"/>
    <property type="match status" value="1"/>
</dbReference>
<evidence type="ECO:0000256" key="4">
    <source>
        <dbReference type="ARBA" id="ARBA00054155"/>
    </source>
</evidence>
<keyword evidence="3" id="KW-0808">Transferase</keyword>